<feature type="region of interest" description="Disordered" evidence="1">
    <location>
        <begin position="1"/>
        <end position="53"/>
    </location>
</feature>
<proteinExistence type="predicted"/>
<dbReference type="Proteomes" id="UP000038045">
    <property type="component" value="Unplaced"/>
</dbReference>
<evidence type="ECO:0000313" key="2">
    <source>
        <dbReference type="Proteomes" id="UP000038045"/>
    </source>
</evidence>
<sequence>MSNNTISLEIDQEPLNISDAPPKLTPEEACPSSLQRQERNNEKDSDEDDNRDINLRVPHKVTVQDIFTLASNSFNEISNLYSLLNDQENGKYGNIWTTEHANRLKDSITTFTKDISSISKDVQERAHKRIKVDLKKSDIIKTEIIHRPSVSYQTFPQRPRQFITQARSHITNKTPIQRPMPVPSRTAPIGRPAQINVTHTDISNTCLVPNRPTLAAKRPSQTISTTNTFTTNGNFSALPKKVPIHNSTNNEIRMVPTNRVRLVQQHNRIIKTGTTTNMQPTGSRIVRSIQPQIMKNRFTTSSPLNMETVIKSTGLKPTSGIQPKKE</sequence>
<dbReference type="STRING" id="131310.A0A0N4ZRB8"/>
<reference evidence="3" key="1">
    <citation type="submission" date="2017-02" db="UniProtKB">
        <authorList>
            <consortium name="WormBaseParasite"/>
        </authorList>
    </citation>
    <scope>IDENTIFICATION</scope>
</reference>
<accession>A0A0N4ZRB8</accession>
<protein>
    <submittedName>
        <fullName evidence="3">Uncharacterized protein</fullName>
    </submittedName>
</protein>
<dbReference type="WBParaSite" id="PTRK_0001105300.1">
    <property type="protein sequence ID" value="PTRK_0001105300.1"/>
    <property type="gene ID" value="PTRK_0001105300"/>
</dbReference>
<keyword evidence="2" id="KW-1185">Reference proteome</keyword>
<evidence type="ECO:0000313" key="3">
    <source>
        <dbReference type="WBParaSite" id="PTRK_0001105300.1"/>
    </source>
</evidence>
<organism evidence="2 3">
    <name type="scientific">Parastrongyloides trichosuri</name>
    <name type="common">Possum-specific nematode worm</name>
    <dbReference type="NCBI Taxonomy" id="131310"/>
    <lineage>
        <taxon>Eukaryota</taxon>
        <taxon>Metazoa</taxon>
        <taxon>Ecdysozoa</taxon>
        <taxon>Nematoda</taxon>
        <taxon>Chromadorea</taxon>
        <taxon>Rhabditida</taxon>
        <taxon>Tylenchina</taxon>
        <taxon>Panagrolaimomorpha</taxon>
        <taxon>Strongyloidoidea</taxon>
        <taxon>Strongyloididae</taxon>
        <taxon>Parastrongyloides</taxon>
    </lineage>
</organism>
<evidence type="ECO:0000256" key="1">
    <source>
        <dbReference type="SAM" id="MobiDB-lite"/>
    </source>
</evidence>
<name>A0A0N4ZRB8_PARTI</name>
<dbReference type="AlphaFoldDB" id="A0A0N4ZRB8"/>